<feature type="chain" id="PRO_5046504611" evidence="13">
    <location>
        <begin position="36"/>
        <end position="759"/>
    </location>
</feature>
<dbReference type="InterPro" id="IPR000531">
    <property type="entry name" value="Beta-barrel_TonB"/>
</dbReference>
<evidence type="ECO:0000256" key="3">
    <source>
        <dbReference type="ARBA" id="ARBA00022452"/>
    </source>
</evidence>
<keyword evidence="7" id="KW-0406">Ion transport</keyword>
<keyword evidence="4" id="KW-0410">Iron transport</keyword>
<evidence type="ECO:0000259" key="14">
    <source>
        <dbReference type="Pfam" id="PF00593"/>
    </source>
</evidence>
<reference evidence="16 17" key="1">
    <citation type="submission" date="2021-08" db="EMBL/GenBank/DDBJ databases">
        <authorList>
            <person name="Tuo L."/>
        </authorList>
    </citation>
    <scope>NUCLEOTIDE SEQUENCE [LARGE SCALE GENOMIC DNA]</scope>
    <source>
        <strain evidence="16 17">JCM 31229</strain>
    </source>
</reference>
<feature type="signal peptide" evidence="13">
    <location>
        <begin position="1"/>
        <end position="35"/>
    </location>
</feature>
<keyword evidence="16" id="KW-0675">Receptor</keyword>
<dbReference type="SUPFAM" id="SSF56935">
    <property type="entry name" value="Porins"/>
    <property type="match status" value="1"/>
</dbReference>
<dbReference type="Proteomes" id="UP000706039">
    <property type="component" value="Unassembled WGS sequence"/>
</dbReference>
<dbReference type="RefSeq" id="WP_222989536.1">
    <property type="nucleotide sequence ID" value="NZ_JAINVV010000004.1"/>
</dbReference>
<evidence type="ECO:0000256" key="13">
    <source>
        <dbReference type="SAM" id="SignalP"/>
    </source>
</evidence>
<evidence type="ECO:0000256" key="6">
    <source>
        <dbReference type="ARBA" id="ARBA00023004"/>
    </source>
</evidence>
<evidence type="ECO:0000259" key="15">
    <source>
        <dbReference type="Pfam" id="PF07715"/>
    </source>
</evidence>
<dbReference type="InterPro" id="IPR012910">
    <property type="entry name" value="Plug_dom"/>
</dbReference>
<dbReference type="PANTHER" id="PTHR32552">
    <property type="entry name" value="FERRICHROME IRON RECEPTOR-RELATED"/>
    <property type="match status" value="1"/>
</dbReference>
<evidence type="ECO:0000256" key="1">
    <source>
        <dbReference type="ARBA" id="ARBA00004571"/>
    </source>
</evidence>
<proteinExistence type="inferred from homology"/>
<gene>
    <name evidence="16" type="ORF">K7G82_09155</name>
</gene>
<feature type="domain" description="TonB-dependent receptor-like beta-barrel" evidence="14">
    <location>
        <begin position="311"/>
        <end position="719"/>
    </location>
</feature>
<accession>A0ABS7PMC0</accession>
<sequence length="759" mass="81743">MIGSGILSSEWVRFRRGLLCGTVSGLALVASPAFAANGQAAPAQAAESEADPGDIVVTAQKRAERLQDVPISIAVVGGETLSALNLNEATDLQYIVPGVQVLNAAGPRSFGFYIRGIGTTSFSSESVEGSVAYVMDGVVLGQSGASLADLPDIERIEVLRGPQGTLFGKNASAGVINVVTRRPSDHWEGRVSGSWAWPLNERKFSGLVTGPISDDVRVLFSARLNKRDGNVENVFDGRRLNNRNDYGFRGKIEATPGSNFTSTLIGDWWRRRSDCCIWTLRSVTVPPNAIEASQIAAGIVPSPTNEKQNVNGLVRSDIDSWGVSLDNEYETDSGYAISSITAFRSWHTIDGLDTDSSPTNIYDTNYADFDQRQFSQELRLTSPKGGLIDYVAGVFYFHSSVTSVSYQDNKSSAAAYAGRVVTNNATTDNYAVFGQANINVAKNFRLIAGARWLSETATANKLRLDTRSSATQFAQARKTDTGFVWRLGAQYDLSPDANVFATVTRGFKAGGYDTGIGFPELRNVDPEKPTNWEIGVRTSWPDAGLTVNLTAFHLTVDDYQISARAPGPTSIYYLINAAKLESNGVEGDITWRPRGDVDFTLSASASYMDATFKSFPNAQCYPGQTAAQGCVGGQQDISGTVLPHAPKFSANLQASYVDALGGGPVKLQLDANMNYRSATAQGFPVFDALIQPRYALVNASIAIASSDDFWQVQFFGRNLTDKNFATTIGGTVLGSAGNTQQYPLYEARRVIGVGFSLNF</sequence>
<keyword evidence="8 12" id="KW-0798">TonB box</keyword>
<keyword evidence="3 11" id="KW-1134">Transmembrane beta strand</keyword>
<organism evidence="16 17">
    <name type="scientific">Sphingomonas colocasiae</name>
    <dbReference type="NCBI Taxonomy" id="1848973"/>
    <lineage>
        <taxon>Bacteria</taxon>
        <taxon>Pseudomonadati</taxon>
        <taxon>Pseudomonadota</taxon>
        <taxon>Alphaproteobacteria</taxon>
        <taxon>Sphingomonadales</taxon>
        <taxon>Sphingomonadaceae</taxon>
        <taxon>Sphingomonas</taxon>
    </lineage>
</organism>
<dbReference type="InterPro" id="IPR036942">
    <property type="entry name" value="Beta-barrel_TonB_sf"/>
</dbReference>
<evidence type="ECO:0000256" key="12">
    <source>
        <dbReference type="RuleBase" id="RU003357"/>
    </source>
</evidence>
<comment type="similarity">
    <text evidence="11 12">Belongs to the TonB-dependent receptor family.</text>
</comment>
<comment type="caution">
    <text evidence="16">The sequence shown here is derived from an EMBL/GenBank/DDBJ whole genome shotgun (WGS) entry which is preliminary data.</text>
</comment>
<evidence type="ECO:0000256" key="4">
    <source>
        <dbReference type="ARBA" id="ARBA00022496"/>
    </source>
</evidence>
<evidence type="ECO:0000256" key="11">
    <source>
        <dbReference type="PROSITE-ProRule" id="PRU01360"/>
    </source>
</evidence>
<keyword evidence="10 11" id="KW-0998">Cell outer membrane</keyword>
<dbReference type="Gene3D" id="2.40.170.20">
    <property type="entry name" value="TonB-dependent receptor, beta-barrel domain"/>
    <property type="match status" value="1"/>
</dbReference>
<evidence type="ECO:0000313" key="17">
    <source>
        <dbReference type="Proteomes" id="UP000706039"/>
    </source>
</evidence>
<evidence type="ECO:0000256" key="5">
    <source>
        <dbReference type="ARBA" id="ARBA00022692"/>
    </source>
</evidence>
<dbReference type="EMBL" id="JAINVV010000004">
    <property type="protein sequence ID" value="MBY8822458.1"/>
    <property type="molecule type" value="Genomic_DNA"/>
</dbReference>
<dbReference type="CDD" id="cd01347">
    <property type="entry name" value="ligand_gated_channel"/>
    <property type="match status" value="1"/>
</dbReference>
<evidence type="ECO:0000256" key="10">
    <source>
        <dbReference type="ARBA" id="ARBA00023237"/>
    </source>
</evidence>
<keyword evidence="13" id="KW-0732">Signal</keyword>
<keyword evidence="9 11" id="KW-0472">Membrane</keyword>
<evidence type="ECO:0000256" key="8">
    <source>
        <dbReference type="ARBA" id="ARBA00023077"/>
    </source>
</evidence>
<keyword evidence="17" id="KW-1185">Reference proteome</keyword>
<keyword evidence="6" id="KW-0408">Iron</keyword>
<comment type="subcellular location">
    <subcellularLocation>
        <location evidence="1 11">Cell outer membrane</location>
        <topology evidence="1 11">Multi-pass membrane protein</topology>
    </subcellularLocation>
</comment>
<dbReference type="InterPro" id="IPR039426">
    <property type="entry name" value="TonB-dep_rcpt-like"/>
</dbReference>
<evidence type="ECO:0000256" key="9">
    <source>
        <dbReference type="ARBA" id="ARBA00023136"/>
    </source>
</evidence>
<evidence type="ECO:0000256" key="2">
    <source>
        <dbReference type="ARBA" id="ARBA00022448"/>
    </source>
</evidence>
<evidence type="ECO:0000256" key="7">
    <source>
        <dbReference type="ARBA" id="ARBA00023065"/>
    </source>
</evidence>
<dbReference type="PROSITE" id="PS52016">
    <property type="entry name" value="TONB_DEPENDENT_REC_3"/>
    <property type="match status" value="1"/>
</dbReference>
<name>A0ABS7PMC0_9SPHN</name>
<keyword evidence="5 11" id="KW-0812">Transmembrane</keyword>
<dbReference type="Pfam" id="PF07715">
    <property type="entry name" value="Plug"/>
    <property type="match status" value="1"/>
</dbReference>
<evidence type="ECO:0000313" key="16">
    <source>
        <dbReference type="EMBL" id="MBY8822458.1"/>
    </source>
</evidence>
<protein>
    <submittedName>
        <fullName evidence="16">TonB-dependent receptor</fullName>
    </submittedName>
</protein>
<dbReference type="PANTHER" id="PTHR32552:SF81">
    <property type="entry name" value="TONB-DEPENDENT OUTER MEMBRANE RECEPTOR"/>
    <property type="match status" value="1"/>
</dbReference>
<dbReference type="Pfam" id="PF00593">
    <property type="entry name" value="TonB_dep_Rec_b-barrel"/>
    <property type="match status" value="1"/>
</dbReference>
<feature type="domain" description="TonB-dependent receptor plug" evidence="15">
    <location>
        <begin position="66"/>
        <end position="175"/>
    </location>
</feature>
<keyword evidence="2 11" id="KW-0813">Transport</keyword>